<dbReference type="SUPFAM" id="SSF103473">
    <property type="entry name" value="MFS general substrate transporter"/>
    <property type="match status" value="1"/>
</dbReference>
<feature type="region of interest" description="Disordered" evidence="6">
    <location>
        <begin position="1"/>
        <end position="161"/>
    </location>
</feature>
<evidence type="ECO:0000256" key="5">
    <source>
        <dbReference type="ARBA" id="ARBA00023136"/>
    </source>
</evidence>
<feature type="transmembrane region" description="Helical" evidence="7">
    <location>
        <begin position="415"/>
        <end position="437"/>
    </location>
</feature>
<dbReference type="STRING" id="741276.A0A2S5B1H2"/>
<evidence type="ECO:0000256" key="1">
    <source>
        <dbReference type="ARBA" id="ARBA00004141"/>
    </source>
</evidence>
<feature type="domain" description="Major facilitator superfamily (MFS) profile" evidence="8">
    <location>
        <begin position="179"/>
        <end position="529"/>
    </location>
</feature>
<evidence type="ECO:0000256" key="4">
    <source>
        <dbReference type="ARBA" id="ARBA00022989"/>
    </source>
</evidence>
<evidence type="ECO:0000256" key="2">
    <source>
        <dbReference type="ARBA" id="ARBA00022448"/>
    </source>
</evidence>
<evidence type="ECO:0000256" key="6">
    <source>
        <dbReference type="SAM" id="MobiDB-lite"/>
    </source>
</evidence>
<evidence type="ECO:0000313" key="9">
    <source>
        <dbReference type="EMBL" id="POY70638.1"/>
    </source>
</evidence>
<dbReference type="Gene3D" id="1.20.1250.20">
    <property type="entry name" value="MFS general substrate transporter like domains"/>
    <property type="match status" value="1"/>
</dbReference>
<accession>A0A2S5B1H2</accession>
<comment type="subcellular location">
    <subcellularLocation>
        <location evidence="1">Membrane</location>
        <topology evidence="1">Multi-pass membrane protein</topology>
    </subcellularLocation>
</comment>
<feature type="transmembrane region" description="Helical" evidence="7">
    <location>
        <begin position="331"/>
        <end position="356"/>
    </location>
</feature>
<dbReference type="InterPro" id="IPR020846">
    <property type="entry name" value="MFS_dom"/>
</dbReference>
<evidence type="ECO:0000256" key="3">
    <source>
        <dbReference type="ARBA" id="ARBA00022692"/>
    </source>
</evidence>
<comment type="caution">
    <text evidence="9">The sequence shown here is derived from an EMBL/GenBank/DDBJ whole genome shotgun (WGS) entry which is preliminary data.</text>
</comment>
<keyword evidence="3 7" id="KW-0812">Transmembrane</keyword>
<feature type="transmembrane region" description="Helical" evidence="7">
    <location>
        <begin position="268"/>
        <end position="291"/>
    </location>
</feature>
<gene>
    <name evidence="9" type="ORF">BMF94_6344</name>
</gene>
<dbReference type="GO" id="GO:0005886">
    <property type="term" value="C:plasma membrane"/>
    <property type="evidence" value="ECO:0007669"/>
    <property type="project" value="TreeGrafter"/>
</dbReference>
<feature type="compositionally biased region" description="Basic and acidic residues" evidence="6">
    <location>
        <begin position="110"/>
        <end position="153"/>
    </location>
</feature>
<organism evidence="9 10">
    <name type="scientific">Rhodotorula taiwanensis</name>
    <dbReference type="NCBI Taxonomy" id="741276"/>
    <lineage>
        <taxon>Eukaryota</taxon>
        <taxon>Fungi</taxon>
        <taxon>Dikarya</taxon>
        <taxon>Basidiomycota</taxon>
        <taxon>Pucciniomycotina</taxon>
        <taxon>Microbotryomycetes</taxon>
        <taxon>Sporidiobolales</taxon>
        <taxon>Sporidiobolaceae</taxon>
        <taxon>Rhodotorula</taxon>
    </lineage>
</organism>
<dbReference type="PROSITE" id="PS50850">
    <property type="entry name" value="MFS"/>
    <property type="match status" value="1"/>
</dbReference>
<dbReference type="PANTHER" id="PTHR23502:SF31">
    <property type="entry name" value="POLYAMINE TRANSPORTER 1"/>
    <property type="match status" value="1"/>
</dbReference>
<name>A0A2S5B1H2_9BASI</name>
<dbReference type="Pfam" id="PF07690">
    <property type="entry name" value="MFS_1"/>
    <property type="match status" value="1"/>
</dbReference>
<keyword evidence="2" id="KW-0813">Transport</keyword>
<dbReference type="InterPro" id="IPR036259">
    <property type="entry name" value="MFS_trans_sf"/>
</dbReference>
<feature type="transmembrane region" description="Helical" evidence="7">
    <location>
        <begin position="490"/>
        <end position="512"/>
    </location>
</feature>
<keyword evidence="4 7" id="KW-1133">Transmembrane helix</keyword>
<protein>
    <recommendedName>
        <fullName evidence="8">Major facilitator superfamily (MFS) profile domain-containing protein</fullName>
    </recommendedName>
</protein>
<keyword evidence="10" id="KW-1185">Reference proteome</keyword>
<dbReference type="AlphaFoldDB" id="A0A2S5B1H2"/>
<keyword evidence="5 7" id="KW-0472">Membrane</keyword>
<evidence type="ECO:0000313" key="10">
    <source>
        <dbReference type="Proteomes" id="UP000237144"/>
    </source>
</evidence>
<proteinExistence type="predicted"/>
<evidence type="ECO:0000256" key="7">
    <source>
        <dbReference type="SAM" id="Phobius"/>
    </source>
</evidence>
<dbReference type="InterPro" id="IPR011701">
    <property type="entry name" value="MFS"/>
</dbReference>
<feature type="compositionally biased region" description="Basic and acidic residues" evidence="6">
    <location>
        <begin position="58"/>
        <end position="92"/>
    </location>
</feature>
<sequence length="529" mass="57937">MSPTTLRPRPVASDLPPPFDDPSNVARAATTSTRRKSAARPRYDAGQPLNHCDSFILRGEDLHHHPDSRPPSPDRTRRLPSHPEGEADADRRDEDDEEARTLASANGNGRDPEKGLPLKEARKSDNGPAGRKVERARSSRGDAELPPEEREWANDIVTFDSKDDPANPKNWGFNRRYALVALLGLTTMCSTFASSIFSTATPAVAAIYGVSTEVATLGTSLFLAGFVLGPIIFGPLSEVYGRKTIFIGTFLFLCFSAATATAENLQTIMITRFFAGVGASAAPSVVGGALADMFDARERATAVVFYRPTVAPVIGAAVTNSYLGWRWTEYLVVIMTSAIGLVAVIVVPETFAPVILTRKAKDLRFRTKRWALHSKRLTLFGRTDEENDFSLKHFMEKTVTRPIVMLFKEPMMAAIVIYNSFTYSMLYLLFSAVPIIFEEGYGWSPVEGGLVFLAVLVGTLIAALFNYLYSRFVFARTLDRKGRAPPELRLVPMMVGGVVFPIGFFLLGWAPIPAQIVGLGFVVSRSGVS</sequence>
<dbReference type="Proteomes" id="UP000237144">
    <property type="component" value="Unassembled WGS sequence"/>
</dbReference>
<evidence type="ECO:0000259" key="8">
    <source>
        <dbReference type="PROSITE" id="PS50850"/>
    </source>
</evidence>
<feature type="transmembrane region" description="Helical" evidence="7">
    <location>
        <begin position="303"/>
        <end position="325"/>
    </location>
</feature>
<dbReference type="EMBL" id="PJQD01000112">
    <property type="protein sequence ID" value="POY70638.1"/>
    <property type="molecule type" value="Genomic_DNA"/>
</dbReference>
<reference evidence="9 10" key="1">
    <citation type="journal article" date="2018" name="Front. Microbiol.">
        <title>Prospects for Fungal Bioremediation of Acidic Radioactive Waste Sites: Characterization and Genome Sequence of Rhodotorula taiwanensis MD1149.</title>
        <authorList>
            <person name="Tkavc R."/>
            <person name="Matrosova V.Y."/>
            <person name="Grichenko O.E."/>
            <person name="Gostincar C."/>
            <person name="Volpe R.P."/>
            <person name="Klimenkova P."/>
            <person name="Gaidamakova E.K."/>
            <person name="Zhou C.E."/>
            <person name="Stewart B.J."/>
            <person name="Lyman M.G."/>
            <person name="Malfatti S.A."/>
            <person name="Rubinfeld B."/>
            <person name="Courtot M."/>
            <person name="Singh J."/>
            <person name="Dalgard C.L."/>
            <person name="Hamilton T."/>
            <person name="Frey K.G."/>
            <person name="Gunde-Cimerman N."/>
            <person name="Dugan L."/>
            <person name="Daly M.J."/>
        </authorList>
    </citation>
    <scope>NUCLEOTIDE SEQUENCE [LARGE SCALE GENOMIC DNA]</scope>
    <source>
        <strain evidence="9 10">MD1149</strain>
    </source>
</reference>
<feature type="transmembrane region" description="Helical" evidence="7">
    <location>
        <begin position="245"/>
        <end position="262"/>
    </location>
</feature>
<feature type="transmembrane region" description="Helical" evidence="7">
    <location>
        <begin position="177"/>
        <end position="208"/>
    </location>
</feature>
<dbReference type="OrthoDB" id="9986881at2759"/>
<dbReference type="PANTHER" id="PTHR23502">
    <property type="entry name" value="MAJOR FACILITATOR SUPERFAMILY"/>
    <property type="match status" value="1"/>
</dbReference>
<feature type="transmembrane region" description="Helical" evidence="7">
    <location>
        <begin position="214"/>
        <end position="233"/>
    </location>
</feature>
<feature type="transmembrane region" description="Helical" evidence="7">
    <location>
        <begin position="449"/>
        <end position="469"/>
    </location>
</feature>
<dbReference type="GO" id="GO:0022857">
    <property type="term" value="F:transmembrane transporter activity"/>
    <property type="evidence" value="ECO:0007669"/>
    <property type="project" value="InterPro"/>
</dbReference>